<keyword evidence="1" id="KW-0175">Coiled coil</keyword>
<organism evidence="2 3">
    <name type="scientific">Globodera pallida</name>
    <name type="common">Potato cyst nematode worm</name>
    <name type="synonym">Heterodera pallida</name>
    <dbReference type="NCBI Taxonomy" id="36090"/>
    <lineage>
        <taxon>Eukaryota</taxon>
        <taxon>Metazoa</taxon>
        <taxon>Ecdysozoa</taxon>
        <taxon>Nematoda</taxon>
        <taxon>Chromadorea</taxon>
        <taxon>Rhabditida</taxon>
        <taxon>Tylenchina</taxon>
        <taxon>Tylenchomorpha</taxon>
        <taxon>Tylenchoidea</taxon>
        <taxon>Heteroderidae</taxon>
        <taxon>Heteroderinae</taxon>
        <taxon>Globodera</taxon>
    </lineage>
</organism>
<keyword evidence="2" id="KW-1185">Reference proteome</keyword>
<accession>A0A183BHP4</accession>
<evidence type="ECO:0000313" key="2">
    <source>
        <dbReference type="Proteomes" id="UP000050741"/>
    </source>
</evidence>
<reference evidence="2" key="2">
    <citation type="submission" date="2014-05" db="EMBL/GenBank/DDBJ databases">
        <title>The genome and life-stage specific transcriptomes of Globodera pallida elucidate key aspects of plant parasitism by a cyst nematode.</title>
        <authorList>
            <person name="Cotton J.A."/>
            <person name="Lilley C.J."/>
            <person name="Jones L.M."/>
            <person name="Kikuchi T."/>
            <person name="Reid A.J."/>
            <person name="Thorpe P."/>
            <person name="Tsai I.J."/>
            <person name="Beasley H."/>
            <person name="Blok V."/>
            <person name="Cock P.J.A."/>
            <person name="Van den Akker S.E."/>
            <person name="Holroyd N."/>
            <person name="Hunt M."/>
            <person name="Mantelin S."/>
            <person name="Naghra H."/>
            <person name="Pain A."/>
            <person name="Palomares-Rius J.E."/>
            <person name="Zarowiecki M."/>
            <person name="Berriman M."/>
            <person name="Jones J.T."/>
            <person name="Urwin P.E."/>
        </authorList>
    </citation>
    <scope>NUCLEOTIDE SEQUENCE [LARGE SCALE GENOMIC DNA]</scope>
    <source>
        <strain evidence="2">Lindley</strain>
    </source>
</reference>
<sequence>MVLPQCNTNSPEESSTALPNAATAETWKFDVDSTISDIHCQRLFRLFLFFAGNQLFWRPPGGRLLRFIRHTQAQFLLCQMCQIRDQMQISPDRPLPSIHSEEDVQLGLGVESREYEAVCLQPPNCCDEEFVTFRALLQRIRSLLPLQRQFESLVDRLFSRYVLQLIRKGFLLGRKVVSWSRQPSHSSLVNKFDRWQQKRLKSLASFRPLRRKIGWHTFWCILMPGQLHLSIVQGNFSSNGTNSRNNSIGKMAVKLRRDSFLEYAVDGENDAGGVKALFGWLLVTADGVFEFAHFDQLQRQFWIADTELAIRKRNPSLLCHFDRSNSLKQNAEKSATRELEEALEMERRALRDEECVRQLATRMLDEEVLKGERLRRKVQLLQEELETEKRQRVAMEHR</sequence>
<reference evidence="3" key="3">
    <citation type="submission" date="2016-06" db="UniProtKB">
        <authorList>
            <consortium name="WormBaseParasite"/>
        </authorList>
    </citation>
    <scope>IDENTIFICATION</scope>
</reference>
<protein>
    <submittedName>
        <fullName evidence="3">PH domain-containing protein</fullName>
    </submittedName>
</protein>
<evidence type="ECO:0000256" key="1">
    <source>
        <dbReference type="SAM" id="Coils"/>
    </source>
</evidence>
<dbReference type="Proteomes" id="UP000050741">
    <property type="component" value="Unassembled WGS sequence"/>
</dbReference>
<feature type="coiled-coil region" evidence="1">
    <location>
        <begin position="328"/>
        <end position="398"/>
    </location>
</feature>
<name>A0A183BHP4_GLOPA</name>
<reference evidence="2" key="1">
    <citation type="submission" date="2013-12" db="EMBL/GenBank/DDBJ databases">
        <authorList>
            <person name="Aslett M."/>
        </authorList>
    </citation>
    <scope>NUCLEOTIDE SEQUENCE [LARGE SCALE GENOMIC DNA]</scope>
    <source>
        <strain evidence="2">Lindley</strain>
    </source>
</reference>
<dbReference type="WBParaSite" id="GPLIN_000012200">
    <property type="protein sequence ID" value="GPLIN_000012200"/>
    <property type="gene ID" value="GPLIN_000012200"/>
</dbReference>
<proteinExistence type="predicted"/>
<evidence type="ECO:0000313" key="3">
    <source>
        <dbReference type="WBParaSite" id="GPLIN_000012200"/>
    </source>
</evidence>
<dbReference type="AlphaFoldDB" id="A0A183BHP4"/>